<protein>
    <submittedName>
        <fullName evidence="1">Uncharacterized protein</fullName>
    </submittedName>
</protein>
<gene>
    <name evidence="1" type="ORF">KIPB_001029</name>
</gene>
<evidence type="ECO:0000313" key="1">
    <source>
        <dbReference type="EMBL" id="GCA62076.1"/>
    </source>
</evidence>
<feature type="non-terminal residue" evidence="1">
    <location>
        <position position="26"/>
    </location>
</feature>
<accession>A0A391NNX6</accession>
<dbReference type="AlphaFoldDB" id="A0A391NNX6"/>
<reference evidence="1 2" key="1">
    <citation type="journal article" date="2018" name="PLoS ONE">
        <title>The draft genome of Kipferlia bialata reveals reductive genome evolution in fornicate parasites.</title>
        <authorList>
            <person name="Tanifuji G."/>
            <person name="Takabayashi S."/>
            <person name="Kume K."/>
            <person name="Takagi M."/>
            <person name="Nakayama T."/>
            <person name="Kamikawa R."/>
            <person name="Inagaki Y."/>
            <person name="Hashimoto T."/>
        </authorList>
    </citation>
    <scope>NUCLEOTIDE SEQUENCE [LARGE SCALE GENOMIC DNA]</scope>
    <source>
        <strain evidence="1">NY0173</strain>
    </source>
</reference>
<comment type="caution">
    <text evidence="1">The sequence shown here is derived from an EMBL/GenBank/DDBJ whole genome shotgun (WGS) entry which is preliminary data.</text>
</comment>
<proteinExistence type="predicted"/>
<dbReference type="EMBL" id="BDIP01000134">
    <property type="protein sequence ID" value="GCA62076.1"/>
    <property type="molecule type" value="Genomic_DNA"/>
</dbReference>
<name>A0A391NNX6_9EUKA</name>
<evidence type="ECO:0000313" key="2">
    <source>
        <dbReference type="Proteomes" id="UP000265618"/>
    </source>
</evidence>
<organism evidence="1 2">
    <name type="scientific">Kipferlia bialata</name>
    <dbReference type="NCBI Taxonomy" id="797122"/>
    <lineage>
        <taxon>Eukaryota</taxon>
        <taxon>Metamonada</taxon>
        <taxon>Carpediemonas-like organisms</taxon>
        <taxon>Kipferlia</taxon>
    </lineage>
</organism>
<keyword evidence="2" id="KW-1185">Reference proteome</keyword>
<dbReference type="Proteomes" id="UP000265618">
    <property type="component" value="Unassembled WGS sequence"/>
</dbReference>
<sequence length="26" mass="3173">MDIIIHGRIYRAREIKRSKRFILSSI</sequence>